<sequence>MMRKKPQPPKPDKIRRITGSFGWIDHRFVRDGFMQLLKPTELLLYFFLATVADAKGISYYGEDTICYLLRIPYEHALRGTIAELVDRGLIAYKRGVFQVLPLPPKPSRGAQ</sequence>
<name>A0A1F7RYI2_9BACT</name>
<dbReference type="EMBL" id="MGDD01000125">
    <property type="protein sequence ID" value="OGL46490.1"/>
    <property type="molecule type" value="Genomic_DNA"/>
</dbReference>
<accession>A0A1F7RYI2</accession>
<proteinExistence type="predicted"/>
<dbReference type="Proteomes" id="UP000179266">
    <property type="component" value="Unassembled WGS sequence"/>
</dbReference>
<organism evidence="1 2">
    <name type="scientific">Candidatus Schekmanbacteria bacterium RBG_13_48_7</name>
    <dbReference type="NCBI Taxonomy" id="1817878"/>
    <lineage>
        <taxon>Bacteria</taxon>
        <taxon>Candidatus Schekmaniibacteriota</taxon>
    </lineage>
</organism>
<evidence type="ECO:0000313" key="2">
    <source>
        <dbReference type="Proteomes" id="UP000179266"/>
    </source>
</evidence>
<reference evidence="1 2" key="1">
    <citation type="journal article" date="2016" name="Nat. Commun.">
        <title>Thousands of microbial genomes shed light on interconnected biogeochemical processes in an aquifer system.</title>
        <authorList>
            <person name="Anantharaman K."/>
            <person name="Brown C.T."/>
            <person name="Hug L.A."/>
            <person name="Sharon I."/>
            <person name="Castelle C.J."/>
            <person name="Probst A.J."/>
            <person name="Thomas B.C."/>
            <person name="Singh A."/>
            <person name="Wilkins M.J."/>
            <person name="Karaoz U."/>
            <person name="Brodie E.L."/>
            <person name="Williams K.H."/>
            <person name="Hubbard S.S."/>
            <person name="Banfield J.F."/>
        </authorList>
    </citation>
    <scope>NUCLEOTIDE SEQUENCE [LARGE SCALE GENOMIC DNA]</scope>
</reference>
<gene>
    <name evidence="1" type="ORF">A2161_00155</name>
</gene>
<evidence type="ECO:0000313" key="1">
    <source>
        <dbReference type="EMBL" id="OGL46490.1"/>
    </source>
</evidence>
<protein>
    <submittedName>
        <fullName evidence="1">Uncharacterized protein</fullName>
    </submittedName>
</protein>
<dbReference type="AlphaFoldDB" id="A0A1F7RYI2"/>
<comment type="caution">
    <text evidence="1">The sequence shown here is derived from an EMBL/GenBank/DDBJ whole genome shotgun (WGS) entry which is preliminary data.</text>
</comment>